<keyword evidence="3 6" id="KW-0812">Transmembrane</keyword>
<evidence type="ECO:0000259" key="7">
    <source>
        <dbReference type="Pfam" id="PF00892"/>
    </source>
</evidence>
<dbReference type="Gene3D" id="1.10.3730.20">
    <property type="match status" value="1"/>
</dbReference>
<keyword evidence="2" id="KW-1003">Cell membrane</keyword>
<feature type="transmembrane region" description="Helical" evidence="6">
    <location>
        <begin position="193"/>
        <end position="212"/>
    </location>
</feature>
<dbReference type="OrthoDB" id="7850605at2"/>
<keyword evidence="4 6" id="KW-1133">Transmembrane helix</keyword>
<feature type="transmembrane region" description="Helical" evidence="6">
    <location>
        <begin position="224"/>
        <end position="244"/>
    </location>
</feature>
<dbReference type="EMBL" id="NOXU01000026">
    <property type="protein sequence ID" value="OYQ35216.1"/>
    <property type="molecule type" value="Genomic_DNA"/>
</dbReference>
<dbReference type="InterPro" id="IPR050638">
    <property type="entry name" value="AA-Vitamin_Transporters"/>
</dbReference>
<evidence type="ECO:0000256" key="3">
    <source>
        <dbReference type="ARBA" id="ARBA00022692"/>
    </source>
</evidence>
<feature type="transmembrane region" description="Helical" evidence="6">
    <location>
        <begin position="45"/>
        <end position="65"/>
    </location>
</feature>
<sequence length="303" mass="32379">MPAANKKAQVVTRPLALTLLVLVILLWGVNWPVMKEVVGHMPPISFVASRLLLGAVSLLIFTAALRQLRLPAKADIPVILSVGVLQMGLFMLLVTIAVQYVPAGRAGILAYTTPLWVVPLALIFLKERVGWAKAGGLLVGLAGVAVLFNPAAFDWTQRPVLLGNGLLMLAALIWAFNIVHVRRHRWVGTPLQLAPWQMMLAALMATIAALGTEDLSQIDWSGQLVVLLIYNGPIATAFCFWAMVTVNRALPAITTSLSVLGVPVVGLVSSALWLHEPLTLTNLVGLGLIGGGLILVALSEKRG</sequence>
<feature type="domain" description="EamA" evidence="7">
    <location>
        <begin position="16"/>
        <end position="148"/>
    </location>
</feature>
<dbReference type="PANTHER" id="PTHR32322">
    <property type="entry name" value="INNER MEMBRANE TRANSPORTER"/>
    <property type="match status" value="1"/>
</dbReference>
<dbReference type="AlphaFoldDB" id="A0A255Z174"/>
<proteinExistence type="predicted"/>
<dbReference type="Pfam" id="PF00892">
    <property type="entry name" value="EamA"/>
    <property type="match status" value="2"/>
</dbReference>
<feature type="domain" description="EamA" evidence="7">
    <location>
        <begin position="162"/>
        <end position="297"/>
    </location>
</feature>
<feature type="transmembrane region" description="Helical" evidence="6">
    <location>
        <begin position="256"/>
        <end position="274"/>
    </location>
</feature>
<organism evidence="8 9">
    <name type="scientific">Niveispirillum lacus</name>
    <dbReference type="NCBI Taxonomy" id="1981099"/>
    <lineage>
        <taxon>Bacteria</taxon>
        <taxon>Pseudomonadati</taxon>
        <taxon>Pseudomonadota</taxon>
        <taxon>Alphaproteobacteria</taxon>
        <taxon>Rhodospirillales</taxon>
        <taxon>Azospirillaceae</taxon>
        <taxon>Niveispirillum</taxon>
    </lineage>
</organism>
<dbReference type="SUPFAM" id="SSF103481">
    <property type="entry name" value="Multidrug resistance efflux transporter EmrE"/>
    <property type="match status" value="2"/>
</dbReference>
<reference evidence="8 9" key="1">
    <citation type="submission" date="2017-07" db="EMBL/GenBank/DDBJ databases">
        <title>Niveispirillum cyanobacteriorum sp. nov., isolated from cyanobacterial aggregates in a eutrophic lake.</title>
        <authorList>
            <person name="Cai H."/>
        </authorList>
    </citation>
    <scope>NUCLEOTIDE SEQUENCE [LARGE SCALE GENOMIC DNA]</scope>
    <source>
        <strain evidence="9">TH1-14</strain>
    </source>
</reference>
<dbReference type="Proteomes" id="UP000216998">
    <property type="component" value="Unassembled WGS sequence"/>
</dbReference>
<evidence type="ECO:0000256" key="2">
    <source>
        <dbReference type="ARBA" id="ARBA00022475"/>
    </source>
</evidence>
<protein>
    <submittedName>
        <fullName evidence="8">Multidrug DMT transporter permease</fullName>
    </submittedName>
</protein>
<feature type="transmembrane region" description="Helical" evidence="6">
    <location>
        <begin position="161"/>
        <end position="181"/>
    </location>
</feature>
<evidence type="ECO:0000256" key="4">
    <source>
        <dbReference type="ARBA" id="ARBA00022989"/>
    </source>
</evidence>
<evidence type="ECO:0000256" key="5">
    <source>
        <dbReference type="ARBA" id="ARBA00023136"/>
    </source>
</evidence>
<dbReference type="InterPro" id="IPR000620">
    <property type="entry name" value="EamA_dom"/>
</dbReference>
<dbReference type="InterPro" id="IPR037185">
    <property type="entry name" value="EmrE-like"/>
</dbReference>
<feature type="transmembrane region" description="Helical" evidence="6">
    <location>
        <begin position="106"/>
        <end position="125"/>
    </location>
</feature>
<accession>A0A255Z174</accession>
<evidence type="ECO:0000313" key="8">
    <source>
        <dbReference type="EMBL" id="OYQ35216.1"/>
    </source>
</evidence>
<name>A0A255Z174_9PROT</name>
<dbReference type="PANTHER" id="PTHR32322:SF18">
    <property type="entry name" value="S-ADENOSYLMETHIONINE_S-ADENOSYLHOMOCYSTEINE TRANSPORTER"/>
    <property type="match status" value="1"/>
</dbReference>
<keyword evidence="9" id="KW-1185">Reference proteome</keyword>
<keyword evidence="5 6" id="KW-0472">Membrane</keyword>
<gene>
    <name evidence="8" type="ORF">CHU95_08265</name>
</gene>
<evidence type="ECO:0000256" key="6">
    <source>
        <dbReference type="SAM" id="Phobius"/>
    </source>
</evidence>
<evidence type="ECO:0000313" key="9">
    <source>
        <dbReference type="Proteomes" id="UP000216998"/>
    </source>
</evidence>
<comment type="subcellular location">
    <subcellularLocation>
        <location evidence="1">Cell membrane</location>
        <topology evidence="1">Multi-pass membrane protein</topology>
    </subcellularLocation>
</comment>
<feature type="transmembrane region" description="Helical" evidence="6">
    <location>
        <begin position="137"/>
        <end position="155"/>
    </location>
</feature>
<feature type="transmembrane region" description="Helical" evidence="6">
    <location>
        <begin position="77"/>
        <end position="100"/>
    </location>
</feature>
<dbReference type="GO" id="GO:0005886">
    <property type="term" value="C:plasma membrane"/>
    <property type="evidence" value="ECO:0007669"/>
    <property type="project" value="UniProtKB-SubCell"/>
</dbReference>
<evidence type="ECO:0000256" key="1">
    <source>
        <dbReference type="ARBA" id="ARBA00004651"/>
    </source>
</evidence>
<feature type="transmembrane region" description="Helical" evidence="6">
    <location>
        <begin position="280"/>
        <end position="298"/>
    </location>
</feature>
<comment type="caution">
    <text evidence="8">The sequence shown here is derived from an EMBL/GenBank/DDBJ whole genome shotgun (WGS) entry which is preliminary data.</text>
</comment>